<dbReference type="GO" id="GO:0015940">
    <property type="term" value="P:pantothenate biosynthetic process"/>
    <property type="evidence" value="ECO:0007669"/>
    <property type="project" value="UniProtKB-UniPathway"/>
</dbReference>
<dbReference type="AlphaFoldDB" id="K0SSA9"/>
<dbReference type="PANTHER" id="PTHR20881">
    <property type="entry name" value="3-METHYL-2-OXOBUTANOATE HYDROXYMETHYLTRANSFERASE"/>
    <property type="match status" value="1"/>
</dbReference>
<evidence type="ECO:0000256" key="3">
    <source>
        <dbReference type="ARBA" id="ARBA00012618"/>
    </source>
</evidence>
<comment type="similarity">
    <text evidence="2">Belongs to the PanB family.</text>
</comment>
<dbReference type="Pfam" id="PF02548">
    <property type="entry name" value="Pantoate_transf"/>
    <property type="match status" value="1"/>
</dbReference>
<dbReference type="EMBL" id="AGNL01011660">
    <property type="protein sequence ID" value="EJK68270.1"/>
    <property type="molecule type" value="Genomic_DNA"/>
</dbReference>
<dbReference type="EC" id="2.1.2.11" evidence="3"/>
<dbReference type="OrthoDB" id="425211at2759"/>
<dbReference type="NCBIfam" id="TIGR00222">
    <property type="entry name" value="panB"/>
    <property type="match status" value="1"/>
</dbReference>
<dbReference type="OMA" id="MGMEDTN"/>
<dbReference type="eggNOG" id="KOG2949">
    <property type="taxonomic scope" value="Eukaryota"/>
</dbReference>
<dbReference type="GO" id="GO:0000287">
    <property type="term" value="F:magnesium ion binding"/>
    <property type="evidence" value="ECO:0007669"/>
    <property type="project" value="TreeGrafter"/>
</dbReference>
<dbReference type="InterPro" id="IPR003700">
    <property type="entry name" value="Pantoate_hydroxy_MeTrfase"/>
</dbReference>
<dbReference type="GO" id="GO:0003864">
    <property type="term" value="F:3-methyl-2-oxobutanoate hydroxymethyltransferase activity"/>
    <property type="evidence" value="ECO:0007669"/>
    <property type="project" value="UniProtKB-EC"/>
</dbReference>
<evidence type="ECO:0000256" key="4">
    <source>
        <dbReference type="ARBA" id="ARBA00022679"/>
    </source>
</evidence>
<protein>
    <recommendedName>
        <fullName evidence="3">3-methyl-2-oxobutanoate hydroxymethyltransferase</fullName>
        <ecNumber evidence="3">2.1.2.11</ecNumber>
    </recommendedName>
</protein>
<keyword evidence="4" id="KW-0808">Transferase</keyword>
<evidence type="ECO:0000256" key="5">
    <source>
        <dbReference type="ARBA" id="ARBA00049172"/>
    </source>
</evidence>
<dbReference type="InterPro" id="IPR015813">
    <property type="entry name" value="Pyrv/PenolPyrv_kinase-like_dom"/>
</dbReference>
<dbReference type="SUPFAM" id="SSF51621">
    <property type="entry name" value="Phosphoenolpyruvate/pyruvate domain"/>
    <property type="match status" value="1"/>
</dbReference>
<reference evidence="7 8" key="1">
    <citation type="journal article" date="2012" name="Genome Biol.">
        <title>Genome and low-iron response of an oceanic diatom adapted to chronic iron limitation.</title>
        <authorList>
            <person name="Lommer M."/>
            <person name="Specht M."/>
            <person name="Roy A.S."/>
            <person name="Kraemer L."/>
            <person name="Andreson R."/>
            <person name="Gutowska M.A."/>
            <person name="Wolf J."/>
            <person name="Bergner S.V."/>
            <person name="Schilhabel M.B."/>
            <person name="Klostermeier U.C."/>
            <person name="Beiko R.G."/>
            <person name="Rosenstiel P."/>
            <person name="Hippler M."/>
            <person name="Laroche J."/>
        </authorList>
    </citation>
    <scope>NUCLEOTIDE SEQUENCE [LARGE SCALE GENOMIC DNA]</scope>
    <source>
        <strain evidence="7 8">CCMP1005</strain>
    </source>
</reference>
<evidence type="ECO:0000313" key="8">
    <source>
        <dbReference type="Proteomes" id="UP000266841"/>
    </source>
</evidence>
<feature type="region of interest" description="Disordered" evidence="6">
    <location>
        <begin position="391"/>
        <end position="415"/>
    </location>
</feature>
<accession>K0SSA9</accession>
<comment type="caution">
    <text evidence="7">The sequence shown here is derived from an EMBL/GenBank/DDBJ whole genome shotgun (WGS) entry which is preliminary data.</text>
</comment>
<dbReference type="PANTHER" id="PTHR20881:SF0">
    <property type="entry name" value="3-METHYL-2-OXOBUTANOATE HYDROXYMETHYLTRANSFERASE"/>
    <property type="match status" value="1"/>
</dbReference>
<organism evidence="7 8">
    <name type="scientific">Thalassiosira oceanica</name>
    <name type="common">Marine diatom</name>
    <dbReference type="NCBI Taxonomy" id="159749"/>
    <lineage>
        <taxon>Eukaryota</taxon>
        <taxon>Sar</taxon>
        <taxon>Stramenopiles</taxon>
        <taxon>Ochrophyta</taxon>
        <taxon>Bacillariophyta</taxon>
        <taxon>Coscinodiscophyceae</taxon>
        <taxon>Thalassiosirophycidae</taxon>
        <taxon>Thalassiosirales</taxon>
        <taxon>Thalassiosiraceae</taxon>
        <taxon>Thalassiosira</taxon>
    </lineage>
</organism>
<dbReference type="HAMAP" id="MF_00156">
    <property type="entry name" value="PanB"/>
    <property type="match status" value="1"/>
</dbReference>
<evidence type="ECO:0000256" key="6">
    <source>
        <dbReference type="SAM" id="MobiDB-lite"/>
    </source>
</evidence>
<comment type="catalytic activity">
    <reaction evidence="5">
        <text>(6R)-5,10-methylene-5,6,7,8-tetrahydrofolate + 3-methyl-2-oxobutanoate + H2O = 2-dehydropantoate + (6S)-5,6,7,8-tetrahydrofolate</text>
        <dbReference type="Rhea" id="RHEA:11824"/>
        <dbReference type="ChEBI" id="CHEBI:11561"/>
        <dbReference type="ChEBI" id="CHEBI:11851"/>
        <dbReference type="ChEBI" id="CHEBI:15377"/>
        <dbReference type="ChEBI" id="CHEBI:15636"/>
        <dbReference type="ChEBI" id="CHEBI:57453"/>
        <dbReference type="EC" id="2.1.2.11"/>
    </reaction>
</comment>
<dbReference type="Gene3D" id="3.20.20.60">
    <property type="entry name" value="Phosphoenolpyruvate-binding domains"/>
    <property type="match status" value="1"/>
</dbReference>
<evidence type="ECO:0000313" key="7">
    <source>
        <dbReference type="EMBL" id="EJK68270.1"/>
    </source>
</evidence>
<name>K0SSA9_THAOC</name>
<dbReference type="GO" id="GO:0005739">
    <property type="term" value="C:mitochondrion"/>
    <property type="evidence" value="ECO:0007669"/>
    <property type="project" value="TreeGrafter"/>
</dbReference>
<dbReference type="NCBIfam" id="NF001452">
    <property type="entry name" value="PRK00311.1"/>
    <property type="match status" value="1"/>
</dbReference>
<proteinExistence type="inferred from homology"/>
<keyword evidence="8" id="KW-1185">Reference proteome</keyword>
<dbReference type="InterPro" id="IPR040442">
    <property type="entry name" value="Pyrv_kinase-like_dom_sf"/>
</dbReference>
<dbReference type="Proteomes" id="UP000266841">
    <property type="component" value="Unassembled WGS sequence"/>
</dbReference>
<sequence length="415" mass="44877">MNRSSNCFGTVCLRAAGCARTTRPSSRVVTKGNAHHVSLVGWRRVHDGSITSFRGRSDLSKAAGRSAAARCDSANRCNISSRYLGSNSTSEPPPPSARPKKVTTLTIRAKKRRNQKITMVTAYDYPSAVHVDRAGIDILLVGDSCAMVELGYETTQPMTLEQMLHHCRAAKRGAPDRPLLVGDMPFGTYEFMDSDVALRNAYRLVKEGGMDAVKFEGGSASRARAVRHVVEGGVAVMGHVGLLPQSISVVGGFRAQGRTAERAGQILEEALRLQDAGAFAVVLECIPSNVANIITDRLEIPTIGIGAGPHTSGQVLVFHDLLGMLSHPHHEEFVPKFCKKYASVGLAINEGLDSFRQDVEGGVFPGDGYSPYKMSAEETLRFEKMLEGSLSGDMRKSESPQGEEIDDLSLYGNKR</sequence>
<dbReference type="FunFam" id="3.20.20.60:FF:000003">
    <property type="entry name" value="3-methyl-2-oxobutanoate hydroxymethyltransferase"/>
    <property type="match status" value="1"/>
</dbReference>
<evidence type="ECO:0000256" key="2">
    <source>
        <dbReference type="ARBA" id="ARBA00008676"/>
    </source>
</evidence>
<feature type="region of interest" description="Disordered" evidence="6">
    <location>
        <begin position="82"/>
        <end position="102"/>
    </location>
</feature>
<gene>
    <name evidence="7" type="ORF">THAOC_10568</name>
</gene>
<dbReference type="UniPathway" id="UPA00028">
    <property type="reaction ID" value="UER00003"/>
</dbReference>
<evidence type="ECO:0000256" key="1">
    <source>
        <dbReference type="ARBA" id="ARBA00005033"/>
    </source>
</evidence>
<dbReference type="CDD" id="cd06557">
    <property type="entry name" value="KPHMT-like"/>
    <property type="match status" value="1"/>
</dbReference>
<comment type="pathway">
    <text evidence="1">Cofactor biosynthesis; (R)-pantothenate biosynthesis; (R)-pantoate from 3-methyl-2-oxobutanoate: step 1/2.</text>
</comment>